<dbReference type="Pfam" id="PF01464">
    <property type="entry name" value="SLT"/>
    <property type="match status" value="1"/>
</dbReference>
<evidence type="ECO:0000256" key="2">
    <source>
        <dbReference type="ARBA" id="ARBA00006406"/>
    </source>
</evidence>
<dbReference type="InterPro" id="IPR001387">
    <property type="entry name" value="Cro/C1-type_HTH"/>
</dbReference>
<sequence length="253" mass="26920">MKKLLVASTAVTAAAAVLATGIGTQDVQAKSSSKAEHAKKVKDAEKYLNEKGEYTVVKGDTLNKIAKKFDVKVKELKKWNDKKSDLILVDESLKVKEPKKVATTQTAVQSDSHYAYNTQQVSYNNYNQAQSNNAPQSSYTAPQQSYNAPQASYSAPSYASYGSGSVRLANGNTAGSTGAYAAAQMEARTGVSASVWENIIARESNGQVNAYNPSGASGLFQTMPGHGSTATVQDQINSAVHAYNVQGLSAWGY</sequence>
<dbReference type="CDD" id="cd00118">
    <property type="entry name" value="LysM"/>
    <property type="match status" value="1"/>
</dbReference>
<dbReference type="PROSITE" id="PS50943">
    <property type="entry name" value="HTH_CROC1"/>
    <property type="match status" value="1"/>
</dbReference>
<dbReference type="GeneID" id="85223643"/>
<evidence type="ECO:0000256" key="5">
    <source>
        <dbReference type="ARBA" id="ARBA00032268"/>
    </source>
</evidence>
<dbReference type="EMBL" id="CACRUO010000062">
    <property type="protein sequence ID" value="VYU50755.1"/>
    <property type="molecule type" value="Genomic_DNA"/>
</dbReference>
<dbReference type="InterPro" id="IPR008258">
    <property type="entry name" value="Transglycosylase_SLT_dom_1"/>
</dbReference>
<comment type="similarity">
    <text evidence="2">Belongs to the transglycosylase family. IsaA subfamily.</text>
</comment>
<evidence type="ECO:0000256" key="3">
    <source>
        <dbReference type="ARBA" id="ARBA00014134"/>
    </source>
</evidence>
<dbReference type="InterPro" id="IPR018392">
    <property type="entry name" value="LysM"/>
</dbReference>
<dbReference type="AlphaFoldDB" id="A0A6N3FFC8"/>
<dbReference type="SUPFAM" id="SSF53955">
    <property type="entry name" value="Lysozyme-like"/>
    <property type="match status" value="1"/>
</dbReference>
<dbReference type="RefSeq" id="WP_002481774.1">
    <property type="nucleotide sequence ID" value="NZ_CACRUO010000062.1"/>
</dbReference>
<evidence type="ECO:0000256" key="4">
    <source>
        <dbReference type="ARBA" id="ARBA00023295"/>
    </source>
</evidence>
<dbReference type="PROSITE" id="PS51782">
    <property type="entry name" value="LYSM"/>
    <property type="match status" value="1"/>
</dbReference>
<evidence type="ECO:0000256" key="1">
    <source>
        <dbReference type="ARBA" id="ARBA00003270"/>
    </source>
</evidence>
<dbReference type="Gene3D" id="1.10.530.10">
    <property type="match status" value="1"/>
</dbReference>
<dbReference type="InterPro" id="IPR036779">
    <property type="entry name" value="LysM_dom_sf"/>
</dbReference>
<dbReference type="KEGG" id="ssif:AL483_01890"/>
<dbReference type="Pfam" id="PF01476">
    <property type="entry name" value="LysM"/>
    <property type="match status" value="1"/>
</dbReference>
<keyword evidence="6" id="KW-0378">Hydrolase</keyword>
<organism evidence="6">
    <name type="scientific">Staphylococcus simulans</name>
    <dbReference type="NCBI Taxonomy" id="1286"/>
    <lineage>
        <taxon>Bacteria</taxon>
        <taxon>Bacillati</taxon>
        <taxon>Bacillota</taxon>
        <taxon>Bacilli</taxon>
        <taxon>Bacillales</taxon>
        <taxon>Staphylococcaceae</taxon>
        <taxon>Staphylococcus</taxon>
    </lineage>
</organism>
<dbReference type="Gene3D" id="3.10.350.10">
    <property type="entry name" value="LysM domain"/>
    <property type="match status" value="1"/>
</dbReference>
<reference evidence="6" key="1">
    <citation type="submission" date="2019-11" db="EMBL/GenBank/DDBJ databases">
        <authorList>
            <person name="Feng L."/>
        </authorList>
    </citation>
    <scope>NUCLEOTIDE SEQUENCE</scope>
    <source>
        <strain evidence="6">SsimulansLFYP27</strain>
    </source>
</reference>
<proteinExistence type="inferred from homology"/>
<name>A0A6N3FFC8_STASI</name>
<dbReference type="InterPro" id="IPR023346">
    <property type="entry name" value="Lysozyme-like_dom_sf"/>
</dbReference>
<dbReference type="GO" id="GO:0016798">
    <property type="term" value="F:hydrolase activity, acting on glycosyl bonds"/>
    <property type="evidence" value="ECO:0007669"/>
    <property type="project" value="UniProtKB-KW"/>
</dbReference>
<accession>A0A6N3FFC8</accession>
<dbReference type="SMART" id="SM00257">
    <property type="entry name" value="LysM"/>
    <property type="match status" value="1"/>
</dbReference>
<dbReference type="SUPFAM" id="SSF54106">
    <property type="entry name" value="LysM domain"/>
    <property type="match status" value="1"/>
</dbReference>
<keyword evidence="4 6" id="KW-0326">Glycosidase</keyword>
<comment type="function">
    <text evidence="1">Is able to cleave peptidoglycan.</text>
</comment>
<evidence type="ECO:0000313" key="6">
    <source>
        <dbReference type="EMBL" id="VYU50755.1"/>
    </source>
</evidence>
<gene>
    <name evidence="6" type="primary">isaA</name>
    <name evidence="6" type="ORF">SSLFYP27_02460</name>
</gene>
<protein>
    <recommendedName>
        <fullName evidence="3">Probable transglycosylase IsaA</fullName>
    </recommendedName>
    <alternativeName>
        <fullName evidence="5">Immunodominant staphylococcal antigen A</fullName>
    </alternativeName>
</protein>